<feature type="disulfide bond" evidence="9">
    <location>
        <begin position="44"/>
        <end position="90"/>
    </location>
</feature>
<feature type="transmembrane region" description="Helical" evidence="10">
    <location>
        <begin position="349"/>
        <end position="369"/>
    </location>
</feature>
<feature type="transmembrane region" description="Helical" evidence="10">
    <location>
        <begin position="258"/>
        <end position="278"/>
    </location>
</feature>
<evidence type="ECO:0000256" key="9">
    <source>
        <dbReference type="PROSITE-ProRule" id="PRU00090"/>
    </source>
</evidence>
<evidence type="ECO:0000256" key="5">
    <source>
        <dbReference type="ARBA" id="ARBA00022989"/>
    </source>
</evidence>
<keyword evidence="4 10" id="KW-0812">Transmembrane</keyword>
<evidence type="ECO:0000256" key="2">
    <source>
        <dbReference type="ARBA" id="ARBA00008077"/>
    </source>
</evidence>
<dbReference type="PROSITE" id="PS50038">
    <property type="entry name" value="FZ"/>
    <property type="match status" value="1"/>
</dbReference>
<feature type="disulfide bond" evidence="9">
    <location>
        <begin position="36"/>
        <end position="97"/>
    </location>
</feature>
<comment type="similarity">
    <text evidence="2">Belongs to the G-protein coupled receptor Fz/Smo family.</text>
</comment>
<feature type="signal peptide" evidence="11">
    <location>
        <begin position="1"/>
        <end position="19"/>
    </location>
</feature>
<dbReference type="WBParaSite" id="ACRNAN_scaffold5707.g21516.t1">
    <property type="protein sequence ID" value="ACRNAN_scaffold5707.g21516.t1"/>
    <property type="gene ID" value="ACRNAN_scaffold5707.g21516"/>
</dbReference>
<keyword evidence="3" id="KW-0217">Developmental protein</keyword>
<keyword evidence="7 9" id="KW-1015">Disulfide bond</keyword>
<protein>
    <submittedName>
        <fullName evidence="15">Uncharacterized protein</fullName>
    </submittedName>
</protein>
<evidence type="ECO:0000256" key="3">
    <source>
        <dbReference type="ARBA" id="ARBA00022473"/>
    </source>
</evidence>
<keyword evidence="11" id="KW-0732">Signal</keyword>
<dbReference type="GO" id="GO:0060070">
    <property type="term" value="P:canonical Wnt signaling pathway"/>
    <property type="evidence" value="ECO:0007669"/>
    <property type="project" value="TreeGrafter"/>
</dbReference>
<feature type="domain" description="G-protein coupled receptors family 2 profile 2" evidence="13">
    <location>
        <begin position="220"/>
        <end position="424"/>
    </location>
</feature>
<feature type="transmembrane region" description="Helical" evidence="10">
    <location>
        <begin position="319"/>
        <end position="337"/>
    </location>
</feature>
<dbReference type="GO" id="GO:0042813">
    <property type="term" value="F:Wnt receptor activity"/>
    <property type="evidence" value="ECO:0007669"/>
    <property type="project" value="TreeGrafter"/>
</dbReference>
<proteinExistence type="inferred from homology"/>
<feature type="disulfide bond" evidence="9">
    <location>
        <begin position="111"/>
        <end position="135"/>
    </location>
</feature>
<evidence type="ECO:0000313" key="15">
    <source>
        <dbReference type="WBParaSite" id="ACRNAN_scaffold5707.g21516.t1"/>
    </source>
</evidence>
<dbReference type="GO" id="GO:0017147">
    <property type="term" value="F:Wnt-protein binding"/>
    <property type="evidence" value="ECO:0007669"/>
    <property type="project" value="TreeGrafter"/>
</dbReference>
<evidence type="ECO:0000256" key="4">
    <source>
        <dbReference type="ARBA" id="ARBA00022692"/>
    </source>
</evidence>
<dbReference type="InterPro" id="IPR017981">
    <property type="entry name" value="GPCR_2-like_7TM"/>
</dbReference>
<dbReference type="GO" id="GO:0005886">
    <property type="term" value="C:plasma membrane"/>
    <property type="evidence" value="ECO:0007669"/>
    <property type="project" value="TreeGrafter"/>
</dbReference>
<dbReference type="InterPro" id="IPR000539">
    <property type="entry name" value="Frizzled/Smoothened_7TM"/>
</dbReference>
<dbReference type="GO" id="GO:0035567">
    <property type="term" value="P:non-canonical Wnt signaling pathway"/>
    <property type="evidence" value="ECO:0007669"/>
    <property type="project" value="TreeGrafter"/>
</dbReference>
<feature type="transmembrane region" description="Helical" evidence="10">
    <location>
        <begin position="224"/>
        <end position="246"/>
    </location>
</feature>
<evidence type="ECO:0000256" key="10">
    <source>
        <dbReference type="SAM" id="Phobius"/>
    </source>
</evidence>
<dbReference type="PROSITE" id="PS50261">
    <property type="entry name" value="G_PROTEIN_RECEP_F2_4"/>
    <property type="match status" value="1"/>
</dbReference>
<dbReference type="Proteomes" id="UP000887540">
    <property type="component" value="Unplaced"/>
</dbReference>
<evidence type="ECO:0000256" key="8">
    <source>
        <dbReference type="ARBA" id="ARBA00023170"/>
    </source>
</evidence>
<dbReference type="AlphaFoldDB" id="A0A914E5F6"/>
<evidence type="ECO:0000313" key="14">
    <source>
        <dbReference type="Proteomes" id="UP000887540"/>
    </source>
</evidence>
<dbReference type="SMART" id="SM01330">
    <property type="entry name" value="Frizzled"/>
    <property type="match status" value="1"/>
</dbReference>
<organism evidence="14 15">
    <name type="scientific">Acrobeloides nanus</name>
    <dbReference type="NCBI Taxonomy" id="290746"/>
    <lineage>
        <taxon>Eukaryota</taxon>
        <taxon>Metazoa</taxon>
        <taxon>Ecdysozoa</taxon>
        <taxon>Nematoda</taxon>
        <taxon>Chromadorea</taxon>
        <taxon>Rhabditida</taxon>
        <taxon>Tylenchina</taxon>
        <taxon>Cephalobomorpha</taxon>
        <taxon>Cephaloboidea</taxon>
        <taxon>Cephalobidae</taxon>
        <taxon>Acrobeloides</taxon>
    </lineage>
</organism>
<dbReference type="PANTHER" id="PTHR11309:SF47">
    <property type="entry name" value="FRIZZLED"/>
    <property type="match status" value="1"/>
</dbReference>
<dbReference type="PANTHER" id="PTHR11309">
    <property type="entry name" value="FRIZZLED"/>
    <property type="match status" value="1"/>
</dbReference>
<name>A0A914E5F6_9BILA</name>
<reference evidence="15" key="1">
    <citation type="submission" date="2022-11" db="UniProtKB">
        <authorList>
            <consortium name="WormBaseParasite"/>
        </authorList>
    </citation>
    <scope>IDENTIFICATION</scope>
</reference>
<dbReference type="InterPro" id="IPR015526">
    <property type="entry name" value="Frizzled/SFRP"/>
</dbReference>
<evidence type="ECO:0000259" key="13">
    <source>
        <dbReference type="PROSITE" id="PS50261"/>
    </source>
</evidence>
<dbReference type="PRINTS" id="PR00489">
    <property type="entry name" value="FRIZZLED"/>
</dbReference>
<keyword evidence="8" id="KW-0675">Receptor</keyword>
<dbReference type="SMART" id="SM00063">
    <property type="entry name" value="FRI"/>
    <property type="match status" value="1"/>
</dbReference>
<feature type="transmembrane region" description="Helical" evidence="10">
    <location>
        <begin position="389"/>
        <end position="417"/>
    </location>
</feature>
<dbReference type="InterPro" id="IPR020067">
    <property type="entry name" value="Frizzled_dom"/>
</dbReference>
<dbReference type="Gene3D" id="1.10.2000.10">
    <property type="entry name" value="Frizzled cysteine-rich domain"/>
    <property type="match status" value="1"/>
</dbReference>
<evidence type="ECO:0000256" key="1">
    <source>
        <dbReference type="ARBA" id="ARBA00004141"/>
    </source>
</evidence>
<evidence type="ECO:0000256" key="6">
    <source>
        <dbReference type="ARBA" id="ARBA00023136"/>
    </source>
</evidence>
<feature type="chain" id="PRO_5037448511" evidence="11">
    <location>
        <begin position="20"/>
        <end position="489"/>
    </location>
</feature>
<evidence type="ECO:0000256" key="11">
    <source>
        <dbReference type="SAM" id="SignalP"/>
    </source>
</evidence>
<keyword evidence="6 10" id="KW-0472">Membrane</keyword>
<comment type="caution">
    <text evidence="9">Lacks conserved residue(s) required for the propagation of feature annotation.</text>
</comment>
<dbReference type="Gene3D" id="1.20.1070.10">
    <property type="entry name" value="Rhodopsin 7-helix transmembrane proteins"/>
    <property type="match status" value="1"/>
</dbReference>
<comment type="subcellular location">
    <subcellularLocation>
        <location evidence="1">Membrane</location>
        <topology evidence="1">Multi-pass membrane protein</topology>
    </subcellularLocation>
</comment>
<accession>A0A914E5F6</accession>
<sequence>MFLPVLFIFFTFFNWFSSGTIVSDEYQTYKSSTEKCEKITIDMCSDIPYNLTIYPNLLKHTNQEEAETDIKQYEMLVKVKCSEDFKFFLCTLFTPVCTIMERPLPPCRQLCLSAKHGCEDLLRKFGYEWPMIFDCDTFPNNNNLCVGENRTSTQPANNSKDAASRNRLISKPELECPHTMKIVSKSRYSLTVANNTIEQCSLPCQGNGFVPTFFNMQIRNYLRLWTGAWAVACCLCTLFTILTFLIDLHRFEFPERAILYLALCHLCVSIVYMIGLGAEDSLSCSAVSATKSALVTQGVDNFACTAMAVTHYYFTTAGYIWWVILCFAWVFVTTLKWGEGPVGHVFSSYFHIFAWGIPCLLTIAMLVLNNIDGDVFTGVCSVGNLKPSVLFNFVVLPQIICVVGGFVLFIIGFISILRIRSYIKGFYVLPYYMQSQSELGLFALYYKLNIWNTGLLVGIPLDVYMPNEAHLASPKIEDCVHFQQKVWVP</sequence>
<dbReference type="InterPro" id="IPR036790">
    <property type="entry name" value="Frizzled_dom_sf"/>
</dbReference>
<dbReference type="Pfam" id="PF01392">
    <property type="entry name" value="Fz"/>
    <property type="match status" value="1"/>
</dbReference>
<keyword evidence="14" id="KW-1185">Reference proteome</keyword>
<evidence type="ECO:0000259" key="12">
    <source>
        <dbReference type="PROSITE" id="PS50038"/>
    </source>
</evidence>
<evidence type="ECO:0000256" key="7">
    <source>
        <dbReference type="ARBA" id="ARBA00023157"/>
    </source>
</evidence>
<dbReference type="SUPFAM" id="SSF63501">
    <property type="entry name" value="Frizzled cysteine-rich domain"/>
    <property type="match status" value="1"/>
</dbReference>
<feature type="domain" description="FZ" evidence="12">
    <location>
        <begin position="31"/>
        <end position="148"/>
    </location>
</feature>
<keyword evidence="5 10" id="KW-1133">Transmembrane helix</keyword>
<dbReference type="Pfam" id="PF01534">
    <property type="entry name" value="Frizzled"/>
    <property type="match status" value="1"/>
</dbReference>